<accession>A0A0N0XMG1</accession>
<keyword evidence="2" id="KW-1185">Reference proteome</keyword>
<dbReference type="PANTHER" id="PTHR41791:SF1">
    <property type="entry name" value="SSL7039 PROTEIN"/>
    <property type="match status" value="1"/>
</dbReference>
<protein>
    <recommendedName>
        <fullName evidence="3">Addiction module killer protein</fullName>
    </recommendedName>
</protein>
<dbReference type="STRING" id="857265.WG78_05755"/>
<gene>
    <name evidence="1" type="ORF">WG78_05755</name>
</gene>
<evidence type="ECO:0000313" key="1">
    <source>
        <dbReference type="EMBL" id="KPC54130.1"/>
    </source>
</evidence>
<dbReference type="PANTHER" id="PTHR41791">
    <property type="entry name" value="SSL7039 PROTEIN"/>
    <property type="match status" value="1"/>
</dbReference>
<dbReference type="InterPro" id="IPR014056">
    <property type="entry name" value="TypeIITA-like_toxin_pred"/>
</dbReference>
<dbReference type="Proteomes" id="UP000037939">
    <property type="component" value="Unassembled WGS sequence"/>
</dbReference>
<dbReference type="AlphaFoldDB" id="A0A0N0XMG1"/>
<reference evidence="1 2" key="1">
    <citation type="submission" date="2015-07" db="EMBL/GenBank/DDBJ databases">
        <title>Draft genome sequence of the Amantichitinum ursilacus IGB-41, a new chitin-degrading bacterium.</title>
        <authorList>
            <person name="Kirstahler P."/>
            <person name="Guenther M."/>
            <person name="Grumaz C."/>
            <person name="Rupp S."/>
            <person name="Zibek S."/>
            <person name="Sohn K."/>
        </authorList>
    </citation>
    <scope>NUCLEOTIDE SEQUENCE [LARGE SCALE GENOMIC DNA]</scope>
    <source>
        <strain evidence="1 2">IGB-41</strain>
    </source>
</reference>
<evidence type="ECO:0000313" key="2">
    <source>
        <dbReference type="Proteomes" id="UP000037939"/>
    </source>
</evidence>
<dbReference type="PIRSF" id="PIRSF028744">
    <property type="entry name" value="Addict_mod_HI1419"/>
    <property type="match status" value="1"/>
</dbReference>
<dbReference type="OrthoDB" id="9800258at2"/>
<dbReference type="NCBIfam" id="TIGR02683">
    <property type="entry name" value="upstrm_HI1419"/>
    <property type="match status" value="1"/>
</dbReference>
<comment type="caution">
    <text evidence="1">The sequence shown here is derived from an EMBL/GenBank/DDBJ whole genome shotgun (WGS) entry which is preliminary data.</text>
</comment>
<proteinExistence type="predicted"/>
<evidence type="ECO:0008006" key="3">
    <source>
        <dbReference type="Google" id="ProtNLM"/>
    </source>
</evidence>
<dbReference type="EMBL" id="LAQT01000003">
    <property type="protein sequence ID" value="KPC54130.1"/>
    <property type="molecule type" value="Genomic_DNA"/>
</dbReference>
<sequence>MAIIEVREYVCADDSSPFKDWVRTLAPDVQLKIWTAKNRLEQGNTSAIKWFRGIGEYVIHAGPGYRLYLAQDGATLIILFGGGSKRTQQRDIERALAMHQQYKTRKKTQQLLPSHQDGGPTWH</sequence>
<organism evidence="1 2">
    <name type="scientific">Amantichitinum ursilacus</name>
    <dbReference type="NCBI Taxonomy" id="857265"/>
    <lineage>
        <taxon>Bacteria</taxon>
        <taxon>Pseudomonadati</taxon>
        <taxon>Pseudomonadota</taxon>
        <taxon>Betaproteobacteria</taxon>
        <taxon>Neisseriales</taxon>
        <taxon>Chitinibacteraceae</taxon>
        <taxon>Amantichitinum</taxon>
    </lineage>
</organism>
<dbReference type="RefSeq" id="WP_053936833.1">
    <property type="nucleotide sequence ID" value="NZ_LAQT01000003.1"/>
</dbReference>
<name>A0A0N0XMG1_9NEIS</name>